<dbReference type="AlphaFoldDB" id="A0A8H7KKM2"/>
<dbReference type="EMBL" id="JABXXO010000001">
    <property type="protein sequence ID" value="KAF7783941.1"/>
    <property type="molecule type" value="Genomic_DNA"/>
</dbReference>
<feature type="region of interest" description="Disordered" evidence="1">
    <location>
        <begin position="119"/>
        <end position="159"/>
    </location>
</feature>
<organism evidence="2 3">
    <name type="scientific">Agaricus bisporus var. burnettii</name>
    <dbReference type="NCBI Taxonomy" id="192524"/>
    <lineage>
        <taxon>Eukaryota</taxon>
        <taxon>Fungi</taxon>
        <taxon>Dikarya</taxon>
        <taxon>Basidiomycota</taxon>
        <taxon>Agaricomycotina</taxon>
        <taxon>Agaricomycetes</taxon>
        <taxon>Agaricomycetidae</taxon>
        <taxon>Agaricales</taxon>
        <taxon>Agaricineae</taxon>
        <taxon>Agaricaceae</taxon>
        <taxon>Agaricus</taxon>
    </lineage>
</organism>
<protein>
    <submittedName>
        <fullName evidence="2">Uncharacterized protein</fullName>
    </submittedName>
</protein>
<gene>
    <name evidence="2" type="ORF">Agabi119p4_106</name>
</gene>
<name>A0A8H7KKM2_AGABI</name>
<evidence type="ECO:0000313" key="3">
    <source>
        <dbReference type="Proteomes" id="UP000629468"/>
    </source>
</evidence>
<sequence length="259" mass="28854">MVWHSFPDPSGHTARMVLLFAPETITPFSRLSLLYPPIRWHSNLCLLPSQTPLPINHSLPINTLCLFLTDNVPEENGKAGVAASPLTPSSKPTFHKADRAYEHERQRLKKAADFVKMRTKKAHHGTTLSSSKGHARNSSSSLTESGTRLGEKEDYEQDDIDGQVLSDSWKENIGFVAVAIEQPSRYEVKLADLLRVGKKSRKSKGANDFEVIPHIRSVIVLDDNTPDELTIDEPWEHVNDPDTEDTGLSYAQVAAIPKQ</sequence>
<dbReference type="Proteomes" id="UP000629468">
    <property type="component" value="Unassembled WGS sequence"/>
</dbReference>
<evidence type="ECO:0000313" key="2">
    <source>
        <dbReference type="EMBL" id="KAF7783941.1"/>
    </source>
</evidence>
<comment type="caution">
    <text evidence="2">The sequence shown here is derived from an EMBL/GenBank/DDBJ whole genome shotgun (WGS) entry which is preliminary data.</text>
</comment>
<proteinExistence type="predicted"/>
<reference evidence="2 3" key="1">
    <citation type="journal article" name="Sci. Rep.">
        <title>Telomere-to-telomere assembled and centromere annotated genomes of the two main subspecies of the button mushroom Agaricus bisporus reveal especially polymorphic chromosome ends.</title>
        <authorList>
            <person name="Sonnenberg A.S.M."/>
            <person name="Sedaghat-Telgerd N."/>
            <person name="Lavrijssen B."/>
            <person name="Ohm R.A."/>
            <person name="Hendrickx P.M."/>
            <person name="Scholtmeijer K."/>
            <person name="Baars J.J.P."/>
            <person name="van Peer A."/>
        </authorList>
    </citation>
    <scope>NUCLEOTIDE SEQUENCE [LARGE SCALE GENOMIC DNA]</scope>
    <source>
        <strain evidence="2 3">H119_p4</strain>
    </source>
</reference>
<accession>A0A8H7KKM2</accession>
<evidence type="ECO:0000256" key="1">
    <source>
        <dbReference type="SAM" id="MobiDB-lite"/>
    </source>
</evidence>
<feature type="compositionally biased region" description="Polar residues" evidence="1">
    <location>
        <begin position="126"/>
        <end position="146"/>
    </location>
</feature>